<accession>A0A0K2TLA5</accession>
<dbReference type="EMBL" id="HACA01008930">
    <property type="protein sequence ID" value="CDW26291.1"/>
    <property type="molecule type" value="Transcribed_RNA"/>
</dbReference>
<organism evidence="1">
    <name type="scientific">Lepeophtheirus salmonis</name>
    <name type="common">Salmon louse</name>
    <name type="synonym">Caligus salmonis</name>
    <dbReference type="NCBI Taxonomy" id="72036"/>
    <lineage>
        <taxon>Eukaryota</taxon>
        <taxon>Metazoa</taxon>
        <taxon>Ecdysozoa</taxon>
        <taxon>Arthropoda</taxon>
        <taxon>Crustacea</taxon>
        <taxon>Multicrustacea</taxon>
        <taxon>Hexanauplia</taxon>
        <taxon>Copepoda</taxon>
        <taxon>Siphonostomatoida</taxon>
        <taxon>Caligidae</taxon>
        <taxon>Lepeophtheirus</taxon>
    </lineage>
</organism>
<evidence type="ECO:0000313" key="1">
    <source>
        <dbReference type="EMBL" id="CDW26291.1"/>
    </source>
</evidence>
<name>A0A0K2TLA5_LEPSM</name>
<proteinExistence type="predicted"/>
<protein>
    <submittedName>
        <fullName evidence="1">Uncharacterized protein</fullName>
    </submittedName>
</protein>
<dbReference type="AlphaFoldDB" id="A0A0K2TLA5"/>
<sequence>MCNCVLNSSNFTSMVVFDTR</sequence>
<reference evidence="1" key="1">
    <citation type="submission" date="2014-05" db="EMBL/GenBank/DDBJ databases">
        <authorList>
            <person name="Chronopoulou M."/>
        </authorList>
    </citation>
    <scope>NUCLEOTIDE SEQUENCE</scope>
    <source>
        <tissue evidence="1">Whole organism</tissue>
    </source>
</reference>